<keyword evidence="1" id="KW-0732">Signal</keyword>
<organism evidence="2">
    <name type="scientific">Pseudomonas solani</name>
    <dbReference type="NCBI Taxonomy" id="2731552"/>
    <lineage>
        <taxon>Bacteria</taxon>
        <taxon>Pseudomonadati</taxon>
        <taxon>Pseudomonadota</taxon>
        <taxon>Gammaproteobacteria</taxon>
        <taxon>Pseudomonadales</taxon>
        <taxon>Pseudomonadaceae</taxon>
        <taxon>Pseudomonas</taxon>
    </lineage>
</organism>
<dbReference type="EMBL" id="CP158373">
    <property type="protein sequence ID" value="XBY64071.1"/>
    <property type="molecule type" value="Genomic_DNA"/>
</dbReference>
<dbReference type="RefSeq" id="WP_021222309.1">
    <property type="nucleotide sequence ID" value="NZ_CP158373.1"/>
</dbReference>
<dbReference type="Pfam" id="PF09498">
    <property type="entry name" value="DUF2388"/>
    <property type="match status" value="1"/>
</dbReference>
<dbReference type="NCBIfam" id="TIGR02448">
    <property type="entry name" value="conserverd hypothetical protein"/>
    <property type="match status" value="1"/>
</dbReference>
<protein>
    <submittedName>
        <fullName evidence="2">DUF2388 domain-containing protein</fullName>
    </submittedName>
</protein>
<feature type="chain" id="PRO_5043437051" evidence="1">
    <location>
        <begin position="21"/>
        <end position="113"/>
    </location>
</feature>
<proteinExistence type="predicted"/>
<dbReference type="InterPro" id="IPR012661">
    <property type="entry name" value="CHP02448"/>
</dbReference>
<name>A0AAU7Y1N9_9PSED</name>
<sequence length="113" mass="12188">MNAQWLYGLLPCLALQPALAAPIEEQNPFVQGAVYAGVITLSPFFTLTFSLRSMGGGEPRLVLVRDDAASFLASDGAIRGAQLEGALQVLRQREELARYSDQELAEAILAQPL</sequence>
<accession>A0AAU7Y1N9</accession>
<dbReference type="AlphaFoldDB" id="A0AAU7Y1N9"/>
<reference evidence="2" key="1">
    <citation type="submission" date="2023-08" db="EMBL/GenBank/DDBJ databases">
        <title>Increased levels of nutrients transform a symbiont into a lethal pathobiont.</title>
        <authorList>
            <person name="Lachnit T."/>
            <person name="Ulrich L."/>
            <person name="Willmer F.M."/>
            <person name="Hasenbein T."/>
            <person name="Steiner L.X."/>
            <person name="Wolters M."/>
            <person name="Herbst E.M."/>
            <person name="Deines P."/>
        </authorList>
    </citation>
    <scope>NUCLEOTIDE SEQUENCE</scope>
    <source>
        <strain evidence="2">T3</strain>
    </source>
</reference>
<gene>
    <name evidence="2" type="ORF">ABS648_29815</name>
</gene>
<evidence type="ECO:0000313" key="2">
    <source>
        <dbReference type="EMBL" id="XBY64071.1"/>
    </source>
</evidence>
<feature type="signal peptide" evidence="1">
    <location>
        <begin position="1"/>
        <end position="20"/>
    </location>
</feature>
<evidence type="ECO:0000256" key="1">
    <source>
        <dbReference type="SAM" id="SignalP"/>
    </source>
</evidence>